<evidence type="ECO:0000313" key="3">
    <source>
        <dbReference type="Proteomes" id="UP000821866"/>
    </source>
</evidence>
<dbReference type="GO" id="GO:0032039">
    <property type="term" value="C:integrator complex"/>
    <property type="evidence" value="ECO:0007669"/>
    <property type="project" value="TreeGrafter"/>
</dbReference>
<dbReference type="VEuPathDB" id="VectorBase:LOC119171029"/>
<reference evidence="2" key="2">
    <citation type="submission" date="2021-09" db="EMBL/GenBank/DDBJ databases">
        <authorList>
            <person name="Jia N."/>
            <person name="Wang J."/>
            <person name="Shi W."/>
            <person name="Du L."/>
            <person name="Sun Y."/>
            <person name="Zhan W."/>
            <person name="Jiang J."/>
            <person name="Wang Q."/>
            <person name="Zhang B."/>
            <person name="Ji P."/>
            <person name="Sakyi L.B."/>
            <person name="Cui X."/>
            <person name="Yuan T."/>
            <person name="Jiang B."/>
            <person name="Yang W."/>
            <person name="Lam T.T.-Y."/>
            <person name="Chang Q."/>
            <person name="Ding S."/>
            <person name="Wang X."/>
            <person name="Zhu J."/>
            <person name="Ruan X."/>
            <person name="Zhao L."/>
            <person name="Wei J."/>
            <person name="Que T."/>
            <person name="Du C."/>
            <person name="Cheng J."/>
            <person name="Dai P."/>
            <person name="Han X."/>
            <person name="Huang E."/>
            <person name="Gao Y."/>
            <person name="Liu J."/>
            <person name="Shao H."/>
            <person name="Ye R."/>
            <person name="Li L."/>
            <person name="Wei W."/>
            <person name="Wang X."/>
            <person name="Wang C."/>
            <person name="Huo Q."/>
            <person name="Li W."/>
            <person name="Guo W."/>
            <person name="Chen H."/>
            <person name="Chen S."/>
            <person name="Zhou L."/>
            <person name="Zhou L."/>
            <person name="Ni X."/>
            <person name="Tian J."/>
            <person name="Zhou Y."/>
            <person name="Sheng Y."/>
            <person name="Liu T."/>
            <person name="Pan Y."/>
            <person name="Xia L."/>
            <person name="Li J."/>
            <person name="Zhao F."/>
            <person name="Cao W."/>
        </authorList>
    </citation>
    <scope>NUCLEOTIDE SEQUENCE</scope>
    <source>
        <strain evidence="2">Rmic-2018</strain>
        <tissue evidence="2">Larvae</tissue>
    </source>
</reference>
<comment type="caution">
    <text evidence="2">The sequence shown here is derived from an EMBL/GenBank/DDBJ whole genome shotgun (WGS) entry which is preliminary data.</text>
</comment>
<dbReference type="GO" id="GO:0005694">
    <property type="term" value="C:chromosome"/>
    <property type="evidence" value="ECO:0007669"/>
    <property type="project" value="UniProtKB-SubCell"/>
</dbReference>
<protein>
    <submittedName>
        <fullName evidence="2">Uncharacterized protein</fullName>
    </submittedName>
</protein>
<evidence type="ECO:0000256" key="1">
    <source>
        <dbReference type="SAM" id="MobiDB-lite"/>
    </source>
</evidence>
<reference evidence="2" key="1">
    <citation type="journal article" date="2020" name="Cell">
        <title>Large-Scale Comparative Analyses of Tick Genomes Elucidate Their Genetic Diversity and Vector Capacities.</title>
        <authorList>
            <consortium name="Tick Genome and Microbiome Consortium (TIGMIC)"/>
            <person name="Jia N."/>
            <person name="Wang J."/>
            <person name="Shi W."/>
            <person name="Du L."/>
            <person name="Sun Y."/>
            <person name="Zhan W."/>
            <person name="Jiang J.F."/>
            <person name="Wang Q."/>
            <person name="Zhang B."/>
            <person name="Ji P."/>
            <person name="Bell-Sakyi L."/>
            <person name="Cui X.M."/>
            <person name="Yuan T.T."/>
            <person name="Jiang B.G."/>
            <person name="Yang W.F."/>
            <person name="Lam T.T."/>
            <person name="Chang Q.C."/>
            <person name="Ding S.J."/>
            <person name="Wang X.J."/>
            <person name="Zhu J.G."/>
            <person name="Ruan X.D."/>
            <person name="Zhao L."/>
            <person name="Wei J.T."/>
            <person name="Ye R.Z."/>
            <person name="Que T.C."/>
            <person name="Du C.H."/>
            <person name="Zhou Y.H."/>
            <person name="Cheng J.X."/>
            <person name="Dai P.F."/>
            <person name="Guo W.B."/>
            <person name="Han X.H."/>
            <person name="Huang E.J."/>
            <person name="Li L.F."/>
            <person name="Wei W."/>
            <person name="Gao Y.C."/>
            <person name="Liu J.Z."/>
            <person name="Shao H.Z."/>
            <person name="Wang X."/>
            <person name="Wang C.C."/>
            <person name="Yang T.C."/>
            <person name="Huo Q.B."/>
            <person name="Li W."/>
            <person name="Chen H.Y."/>
            <person name="Chen S.E."/>
            <person name="Zhou L.G."/>
            <person name="Ni X.B."/>
            <person name="Tian J.H."/>
            <person name="Sheng Y."/>
            <person name="Liu T."/>
            <person name="Pan Y.S."/>
            <person name="Xia L.Y."/>
            <person name="Li J."/>
            <person name="Zhao F."/>
            <person name="Cao W.C."/>
        </authorList>
    </citation>
    <scope>NUCLEOTIDE SEQUENCE</scope>
    <source>
        <strain evidence="2">Rmic-2018</strain>
    </source>
</reference>
<proteinExistence type="predicted"/>
<keyword evidence="3" id="KW-1185">Reference proteome</keyword>
<organism evidence="2 3">
    <name type="scientific">Rhipicephalus microplus</name>
    <name type="common">Cattle tick</name>
    <name type="synonym">Boophilus microplus</name>
    <dbReference type="NCBI Taxonomy" id="6941"/>
    <lineage>
        <taxon>Eukaryota</taxon>
        <taxon>Metazoa</taxon>
        <taxon>Ecdysozoa</taxon>
        <taxon>Arthropoda</taxon>
        <taxon>Chelicerata</taxon>
        <taxon>Arachnida</taxon>
        <taxon>Acari</taxon>
        <taxon>Parasitiformes</taxon>
        <taxon>Ixodida</taxon>
        <taxon>Ixodoidea</taxon>
        <taxon>Ixodidae</taxon>
        <taxon>Rhipicephalinae</taxon>
        <taxon>Rhipicephalus</taxon>
        <taxon>Boophilus</taxon>
    </lineage>
</organism>
<dbReference type="PANTHER" id="PTHR13350">
    <property type="entry name" value="INTEGRATOR COMPLEX SUBUNIT 8"/>
    <property type="match status" value="1"/>
</dbReference>
<feature type="compositionally biased region" description="Polar residues" evidence="1">
    <location>
        <begin position="116"/>
        <end position="129"/>
    </location>
</feature>
<feature type="region of interest" description="Disordered" evidence="1">
    <location>
        <begin position="110"/>
        <end position="139"/>
    </location>
</feature>
<dbReference type="AlphaFoldDB" id="A0A9J6F1Z2"/>
<accession>A0A9J6F1Z2</accession>
<dbReference type="Proteomes" id="UP000821866">
    <property type="component" value="Chromosome 1"/>
</dbReference>
<gene>
    <name evidence="2" type="ORF">HPB51_011180</name>
</gene>
<dbReference type="InterPro" id="IPR038751">
    <property type="entry name" value="INTS8"/>
</dbReference>
<dbReference type="EMBL" id="JABSTU010000001">
    <property type="protein sequence ID" value="KAH8040484.1"/>
    <property type="molecule type" value="Genomic_DNA"/>
</dbReference>
<evidence type="ECO:0000313" key="2">
    <source>
        <dbReference type="EMBL" id="KAH8040484.1"/>
    </source>
</evidence>
<dbReference type="GO" id="GO:0034472">
    <property type="term" value="P:snRNA 3'-end processing"/>
    <property type="evidence" value="ECO:0007669"/>
    <property type="project" value="InterPro"/>
</dbReference>
<dbReference type="PANTHER" id="PTHR13350:SF1">
    <property type="entry name" value="INTEGRATOR COMPLEX SUBUNIT 8"/>
    <property type="match status" value="1"/>
</dbReference>
<name>A0A9J6F1Z2_RHIMP</name>
<sequence>MMLAGRERRANPFLSMSLRSFLRKLKKKGKSELGVLRERFGLLKQKQLRQGESLKEKWTQATATWGESLKDHLLNVPGRVKSVVHHNESGNEGMTSGADGKYSGEFIKESNERTPETSGVSKTAETSEASLPKGTRTKENTLRVALNTGYSGSPEGEPGNRKSLPLKLLALKAIAFLNWNMDLCEQKLPLTMQQTLIAELQKATCCPDLNVEQRLSNPDAAFACMIKSRWVLRTVVRSSVPVKSAKGIAVQL</sequence>